<dbReference type="RefSeq" id="WP_062422636.1">
    <property type="nucleotide sequence ID" value="NZ_BBYA01000010.1"/>
</dbReference>
<dbReference type="PANTHER" id="PTHR48084">
    <property type="entry name" value="2-OXOGLUTARATE OXIDOREDUCTASE SUBUNIT KORB-RELATED"/>
    <property type="match status" value="1"/>
</dbReference>
<evidence type="ECO:0000256" key="1">
    <source>
        <dbReference type="ARBA" id="ARBA00023002"/>
    </source>
</evidence>
<dbReference type="PATRIC" id="fig|229920.5.peg.692"/>
<dbReference type="AlphaFoldDB" id="A0A0P6WPM2"/>
<dbReference type="InterPro" id="IPR029061">
    <property type="entry name" value="THDP-binding"/>
</dbReference>
<dbReference type="GO" id="GO:0016625">
    <property type="term" value="F:oxidoreductase activity, acting on the aldehyde or oxo group of donors, iron-sulfur protein as acceptor"/>
    <property type="evidence" value="ECO:0007669"/>
    <property type="project" value="UniProtKB-ARBA"/>
</dbReference>
<comment type="caution">
    <text evidence="3">The sequence shown here is derived from an EMBL/GenBank/DDBJ whole genome shotgun (WGS) entry which is preliminary data.</text>
</comment>
<name>A0A0P6WPM2_9CHLR</name>
<proteinExistence type="predicted"/>
<protein>
    <submittedName>
        <fullName evidence="3">2-oxoglutarate oxidoreductase</fullName>
    </submittedName>
</protein>
<accession>A0A0P6WPM2</accession>
<organism evidence="3 4">
    <name type="scientific">Leptolinea tardivitalis</name>
    <dbReference type="NCBI Taxonomy" id="229920"/>
    <lineage>
        <taxon>Bacteria</taxon>
        <taxon>Bacillati</taxon>
        <taxon>Chloroflexota</taxon>
        <taxon>Anaerolineae</taxon>
        <taxon>Anaerolineales</taxon>
        <taxon>Anaerolineaceae</taxon>
        <taxon>Leptolinea</taxon>
    </lineage>
</organism>
<evidence type="ECO:0000259" key="2">
    <source>
        <dbReference type="Pfam" id="PF02775"/>
    </source>
</evidence>
<gene>
    <name evidence="3" type="ORF">ADM99_16570</name>
</gene>
<dbReference type="Pfam" id="PF02775">
    <property type="entry name" value="TPP_enzyme_C"/>
    <property type="match status" value="1"/>
</dbReference>
<keyword evidence="4" id="KW-1185">Reference proteome</keyword>
<dbReference type="EMBL" id="LGCK01000014">
    <property type="protein sequence ID" value="KPL70697.1"/>
    <property type="molecule type" value="Genomic_DNA"/>
</dbReference>
<evidence type="ECO:0000313" key="4">
    <source>
        <dbReference type="Proteomes" id="UP000050430"/>
    </source>
</evidence>
<dbReference type="PANTHER" id="PTHR48084:SF3">
    <property type="entry name" value="SUBUNIT OF PYRUVATE:FLAVODOXIN OXIDOREDUCTASE"/>
    <property type="match status" value="1"/>
</dbReference>
<dbReference type="OrthoDB" id="9775140at2"/>
<dbReference type="InterPro" id="IPR051457">
    <property type="entry name" value="2-oxoacid:Fd_oxidoreductase"/>
</dbReference>
<keyword evidence="1" id="KW-0560">Oxidoreductase</keyword>
<dbReference type="SUPFAM" id="SSF52518">
    <property type="entry name" value="Thiamin diphosphate-binding fold (THDP-binding)"/>
    <property type="match status" value="1"/>
</dbReference>
<dbReference type="GO" id="GO:0030976">
    <property type="term" value="F:thiamine pyrophosphate binding"/>
    <property type="evidence" value="ECO:0007669"/>
    <property type="project" value="InterPro"/>
</dbReference>
<sequence length="261" mass="28642">MTVPELDSEQVAVYQRPDALSDTNTHYCPGCTHGVAHRLIAEVVDEMGLRERMIGVASVGCSVFAYNYFDFDFVQSPHGRAPAMATGIKRVLPDRIVLTYQGDGDLASIGMAEVVHAAARGENITCIFINNTNYGMTGGQMAPTTLPGQKTTSSPNGRDVEVNGYPIRTAELLSKLDGASYVVRRSLHDPKNIRLAKKAIRTAFEVQKRGLGFSMVELLSICPTNWGMTPRQAIQWLEEKMIPFYALGDYKVNPSVADIKI</sequence>
<dbReference type="Gene3D" id="3.40.50.970">
    <property type="match status" value="1"/>
</dbReference>
<evidence type="ECO:0000313" key="3">
    <source>
        <dbReference type="EMBL" id="KPL70697.1"/>
    </source>
</evidence>
<dbReference type="STRING" id="229920.ADM99_16570"/>
<dbReference type="InterPro" id="IPR011766">
    <property type="entry name" value="TPP_enzyme_TPP-bd"/>
</dbReference>
<dbReference type="Proteomes" id="UP000050430">
    <property type="component" value="Unassembled WGS sequence"/>
</dbReference>
<feature type="domain" description="Thiamine pyrophosphate enzyme TPP-binding" evidence="2">
    <location>
        <begin position="62"/>
        <end position="204"/>
    </location>
</feature>
<dbReference type="GO" id="GO:0045333">
    <property type="term" value="P:cellular respiration"/>
    <property type="evidence" value="ECO:0007669"/>
    <property type="project" value="UniProtKB-ARBA"/>
</dbReference>
<reference evidence="3 4" key="1">
    <citation type="submission" date="2015-07" db="EMBL/GenBank/DDBJ databases">
        <title>Genome sequence of Leptolinea tardivitalis DSM 16556.</title>
        <authorList>
            <person name="Hemp J."/>
            <person name="Ward L.M."/>
            <person name="Pace L.A."/>
            <person name="Fischer W.W."/>
        </authorList>
    </citation>
    <scope>NUCLEOTIDE SEQUENCE [LARGE SCALE GENOMIC DNA]</scope>
    <source>
        <strain evidence="3 4">YMTK-2</strain>
    </source>
</reference>